<keyword evidence="3" id="KW-1185">Reference proteome</keyword>
<dbReference type="AlphaFoldDB" id="A0A5N3WLY9"/>
<feature type="region of interest" description="Disordered" evidence="1">
    <location>
        <begin position="190"/>
        <end position="262"/>
    </location>
</feature>
<evidence type="ECO:0000313" key="2">
    <source>
        <dbReference type="EMBL" id="KAB0362820.1"/>
    </source>
</evidence>
<name>A0A5N3WLY9_MUNMU</name>
<proteinExistence type="predicted"/>
<comment type="caution">
    <text evidence="2">The sequence shown here is derived from an EMBL/GenBank/DDBJ whole genome shotgun (WGS) entry which is preliminary data.</text>
</comment>
<reference evidence="2 3" key="1">
    <citation type="submission" date="2019-06" db="EMBL/GenBank/DDBJ databases">
        <title>Discovery of a novel chromosome fission-fusion reversal in muntjac.</title>
        <authorList>
            <person name="Mudd A.B."/>
            <person name="Bredeson J.V."/>
            <person name="Baum R."/>
            <person name="Hockemeyer D."/>
            <person name="Rokhsar D.S."/>
        </authorList>
    </citation>
    <scope>NUCLEOTIDE SEQUENCE [LARGE SCALE GENOMIC DNA]</scope>
    <source>
        <strain evidence="2">UTSW_UCB_Mm</strain>
        <tissue evidence="2">Fibroblast cell line</tissue>
    </source>
</reference>
<dbReference type="EMBL" id="VCEA01000001">
    <property type="protein sequence ID" value="KAB0362820.1"/>
    <property type="molecule type" value="Genomic_DNA"/>
</dbReference>
<sequence>MAAGAPQQSGQMAEETPGFLEALLRDFPAPLSPEGPLPWKVPGPALSLEEAEGELAELALGFLNSRSAPPSLAACLAHEAVSQLLQSDLSEFRKLPEQEEEDGDGAEEKAPVTLLDAAGLARSLFDRLWQACSQWQQQVPAAAQAPQRQWLVSTHAIRNARRRMEDRHVCLPAFNLLFGLERDARGCHKHLPLGSGQPGSSAPLGRGGPGPAQPPEPPGASPLAHAPTPPAQAPSSPRHSPPATRPCRGVLPKPRPRPPPPA</sequence>
<organism evidence="2 3">
    <name type="scientific">Muntiacus muntjak</name>
    <name type="common">Barking deer</name>
    <name type="synonym">Indian muntjac</name>
    <dbReference type="NCBI Taxonomy" id="9888"/>
    <lineage>
        <taxon>Eukaryota</taxon>
        <taxon>Metazoa</taxon>
        <taxon>Chordata</taxon>
        <taxon>Craniata</taxon>
        <taxon>Vertebrata</taxon>
        <taxon>Euteleostomi</taxon>
        <taxon>Mammalia</taxon>
        <taxon>Eutheria</taxon>
        <taxon>Laurasiatheria</taxon>
        <taxon>Artiodactyla</taxon>
        <taxon>Ruminantia</taxon>
        <taxon>Pecora</taxon>
        <taxon>Cervidae</taxon>
        <taxon>Muntiacinae</taxon>
        <taxon>Muntiacus</taxon>
    </lineage>
</organism>
<evidence type="ECO:0000256" key="1">
    <source>
        <dbReference type="SAM" id="MobiDB-lite"/>
    </source>
</evidence>
<evidence type="ECO:0000313" key="3">
    <source>
        <dbReference type="Proteomes" id="UP000326458"/>
    </source>
</evidence>
<feature type="compositionally biased region" description="Pro residues" evidence="1">
    <location>
        <begin position="211"/>
        <end position="220"/>
    </location>
</feature>
<gene>
    <name evidence="2" type="ORF">FD754_006976</name>
</gene>
<dbReference type="Proteomes" id="UP000326458">
    <property type="component" value="Unassembled WGS sequence"/>
</dbReference>
<feature type="non-terminal residue" evidence="2">
    <location>
        <position position="262"/>
    </location>
</feature>
<accession>A0A5N3WLY9</accession>
<protein>
    <submittedName>
        <fullName evidence="2">Uncharacterized protein</fullName>
    </submittedName>
</protein>